<accession>A0A0A9B4Y4</accession>
<evidence type="ECO:0000313" key="1">
    <source>
        <dbReference type="EMBL" id="JAD58436.1"/>
    </source>
</evidence>
<reference evidence="1" key="2">
    <citation type="journal article" date="2015" name="Data Brief">
        <title>Shoot transcriptome of the giant reed, Arundo donax.</title>
        <authorList>
            <person name="Barrero R.A."/>
            <person name="Guerrero F.D."/>
            <person name="Moolhuijzen P."/>
            <person name="Goolsby J.A."/>
            <person name="Tidwell J."/>
            <person name="Bellgard S.E."/>
            <person name="Bellgard M.I."/>
        </authorList>
    </citation>
    <scope>NUCLEOTIDE SEQUENCE</scope>
    <source>
        <tissue evidence="1">Shoot tissue taken approximately 20 cm above the soil surface</tissue>
    </source>
</reference>
<sequence>MEKESLCHAAIKLVQLRLAQSWSPGYGEHNMSSIPILMSWLIPVKTGNCTIET</sequence>
<organism evidence="1">
    <name type="scientific">Arundo donax</name>
    <name type="common">Giant reed</name>
    <name type="synonym">Donax arundinaceus</name>
    <dbReference type="NCBI Taxonomy" id="35708"/>
    <lineage>
        <taxon>Eukaryota</taxon>
        <taxon>Viridiplantae</taxon>
        <taxon>Streptophyta</taxon>
        <taxon>Embryophyta</taxon>
        <taxon>Tracheophyta</taxon>
        <taxon>Spermatophyta</taxon>
        <taxon>Magnoliopsida</taxon>
        <taxon>Liliopsida</taxon>
        <taxon>Poales</taxon>
        <taxon>Poaceae</taxon>
        <taxon>PACMAD clade</taxon>
        <taxon>Arundinoideae</taxon>
        <taxon>Arundineae</taxon>
        <taxon>Arundo</taxon>
    </lineage>
</organism>
<dbReference type="AlphaFoldDB" id="A0A0A9B4Y4"/>
<proteinExistence type="predicted"/>
<reference evidence="1" key="1">
    <citation type="submission" date="2014-09" db="EMBL/GenBank/DDBJ databases">
        <authorList>
            <person name="Magalhaes I.L.F."/>
            <person name="Oliveira U."/>
            <person name="Santos F.R."/>
            <person name="Vidigal T.H.D.A."/>
            <person name="Brescovit A.D."/>
            <person name="Santos A.J."/>
        </authorList>
    </citation>
    <scope>NUCLEOTIDE SEQUENCE</scope>
    <source>
        <tissue evidence="1">Shoot tissue taken approximately 20 cm above the soil surface</tissue>
    </source>
</reference>
<dbReference type="EMBL" id="GBRH01239459">
    <property type="protein sequence ID" value="JAD58436.1"/>
    <property type="molecule type" value="Transcribed_RNA"/>
</dbReference>
<protein>
    <submittedName>
        <fullName evidence="1">Uncharacterized protein</fullName>
    </submittedName>
</protein>
<name>A0A0A9B4Y4_ARUDO</name>